<reference evidence="3 4" key="1">
    <citation type="submission" date="2022-06" db="EMBL/GenBank/DDBJ databases">
        <title>Isolation of gut microbiota from human fecal samples.</title>
        <authorList>
            <person name="Pamer E.G."/>
            <person name="Barat B."/>
            <person name="Waligurski E."/>
            <person name="Medina S."/>
            <person name="Paddock L."/>
            <person name="Mostad J."/>
        </authorList>
    </citation>
    <scope>NUCLEOTIDE SEQUENCE [LARGE SCALE GENOMIC DNA]</scope>
    <source>
        <strain evidence="3 4">DFI.1.1</strain>
    </source>
</reference>
<proteinExistence type="predicted"/>
<keyword evidence="4" id="KW-1185">Reference proteome</keyword>
<feature type="region of interest" description="Disordered" evidence="1">
    <location>
        <begin position="40"/>
        <end position="65"/>
    </location>
</feature>
<evidence type="ECO:0000256" key="1">
    <source>
        <dbReference type="SAM" id="MobiDB-lite"/>
    </source>
</evidence>
<dbReference type="RefSeq" id="WP_062412792.1">
    <property type="nucleotide sequence ID" value="NZ_JAJCIO010000001.1"/>
</dbReference>
<dbReference type="Proteomes" id="UP001206692">
    <property type="component" value="Unassembled WGS sequence"/>
</dbReference>
<feature type="signal peptide" evidence="2">
    <location>
        <begin position="1"/>
        <end position="22"/>
    </location>
</feature>
<sequence length="261" mass="29056">MKKAVIAALSICCLMGVVTASAAEVQVKTEKTVSAAVDAADEAQKEGPTQKQYVPAKSGEHHEGSLKDRVQKILGAKESAPAVNLAGDEKYHYAESTHEATVITPWNRQKYEDQYQYQYQHDSYDAAIANAYAYRRDFGKSNLRKWSSTEGMDTPWDSNRTTDTVHFQSSTIAFLDRLNAEARQAGISFIITGGAEGGYHASGLYSHENGYKVDISDDGIYQGSKAYEVLLNALAPYKHQITHEWDKNHFDITIYPENYRG</sequence>
<feature type="chain" id="PRO_5046036348" evidence="2">
    <location>
        <begin position="23"/>
        <end position="261"/>
    </location>
</feature>
<evidence type="ECO:0000313" key="4">
    <source>
        <dbReference type="Proteomes" id="UP001206692"/>
    </source>
</evidence>
<evidence type="ECO:0000313" key="3">
    <source>
        <dbReference type="EMBL" id="MCQ5341609.1"/>
    </source>
</evidence>
<evidence type="ECO:0000256" key="2">
    <source>
        <dbReference type="SAM" id="SignalP"/>
    </source>
</evidence>
<keyword evidence="2" id="KW-0732">Signal</keyword>
<organism evidence="3 4">
    <name type="scientific">Megasphaera massiliensis</name>
    <dbReference type="NCBI Taxonomy" id="1232428"/>
    <lineage>
        <taxon>Bacteria</taxon>
        <taxon>Bacillati</taxon>
        <taxon>Bacillota</taxon>
        <taxon>Negativicutes</taxon>
        <taxon>Veillonellales</taxon>
        <taxon>Veillonellaceae</taxon>
        <taxon>Megasphaera</taxon>
    </lineage>
</organism>
<accession>A0ABT1SP27</accession>
<gene>
    <name evidence="3" type="ORF">NE675_00970</name>
</gene>
<dbReference type="EMBL" id="JANGEW010000001">
    <property type="protein sequence ID" value="MCQ5341609.1"/>
    <property type="molecule type" value="Genomic_DNA"/>
</dbReference>
<name>A0ABT1SP27_9FIRM</name>
<comment type="caution">
    <text evidence="3">The sequence shown here is derived from an EMBL/GenBank/DDBJ whole genome shotgun (WGS) entry which is preliminary data.</text>
</comment>
<protein>
    <submittedName>
        <fullName evidence="3">Alginate biosynthesis protein AlgP</fullName>
    </submittedName>
</protein>